<evidence type="ECO:0000313" key="4">
    <source>
        <dbReference type="EMBL" id="QTC87309.1"/>
    </source>
</evidence>
<dbReference type="SUPFAM" id="SSF53756">
    <property type="entry name" value="UDP-Glycosyltransferase/glycogen phosphorylase"/>
    <property type="match status" value="1"/>
</dbReference>
<accession>A0ABX7SI11</accession>
<dbReference type="PANTHER" id="PTHR12526:SF510">
    <property type="entry name" value="D-INOSITOL 3-PHOSPHATE GLYCOSYLTRANSFERASE"/>
    <property type="match status" value="1"/>
</dbReference>
<dbReference type="InterPro" id="IPR001296">
    <property type="entry name" value="Glyco_trans_1"/>
</dbReference>
<dbReference type="Pfam" id="PF00534">
    <property type="entry name" value="Glycos_transf_1"/>
    <property type="match status" value="1"/>
</dbReference>
<keyword evidence="2" id="KW-0808">Transferase</keyword>
<sequence length="643" mass="70594">MFFRRSGGIKPAQQVDYAERPAKNGLNDWIFVTPTESRGWILDAICREIGSRLNTSWDVVYNPKTLPGGRVYFFAHYWNYLDHLRARPDLTEQVLLVWYTHPREVPYTIEEQVEAYNQAHCVIFTCTEFRDLWIGRGVKPERTAVVLGGADPALFSGHVRGGGVVGLSSSYYARKNPDALLGLVQALPHRRFVLVGRGWEEYARFDELMAAPNFSYKTAAYKDYPAIYREFDVFLSLAMLEGGPIPLLEAMMENVVPVASRTGFSPDLIQPGQNGFLFEAGADPSRIAPLVEAAFDLPTDIRATVLPYSWDGFAAEIHSLGEGATPQSQPVPPSPGIRMRGGVVDLAPTPAPARGDVAILREVVADVAIAAPALASMGASGEIRPERLTAYLNRGGAGNPVMQAFARGTGCRLAFAEDARGAGPDTPVVWGVLRNSDQVVAAARAEGRDFFYTDHAYFGRGHYLNYRITRNAHEAGRVRDCPPDRARALGVELAPWRRGGGTVLVCPPTRYFMEAHDCPNWLEDTLATLRACTDRPVEIRGKPAAGEPGEPLGSALSRAYAIVTHSSNVAVEAAVAGVPVFVAPTSAAAPVGEIDLSRIERPRRPDREAWVNHLAYSQFGFDELADGTAWRLLMEYEGREYFE</sequence>
<keyword evidence="1" id="KW-0328">Glycosyltransferase</keyword>
<keyword evidence="5" id="KW-1185">Reference proteome</keyword>
<evidence type="ECO:0000256" key="2">
    <source>
        <dbReference type="ARBA" id="ARBA00022679"/>
    </source>
</evidence>
<dbReference type="Proteomes" id="UP000663942">
    <property type="component" value="Chromosome"/>
</dbReference>
<evidence type="ECO:0000313" key="5">
    <source>
        <dbReference type="Proteomes" id="UP000663942"/>
    </source>
</evidence>
<protein>
    <submittedName>
        <fullName evidence="4">Glycosyltransferase</fullName>
    </submittedName>
</protein>
<dbReference type="PANTHER" id="PTHR12526">
    <property type="entry name" value="GLYCOSYLTRANSFERASE"/>
    <property type="match status" value="1"/>
</dbReference>
<dbReference type="RefSeq" id="WP_207823487.1">
    <property type="nucleotide sequence ID" value="NZ_CP062006.1"/>
</dbReference>
<feature type="domain" description="Glycosyl transferase family 1" evidence="3">
    <location>
        <begin position="169"/>
        <end position="295"/>
    </location>
</feature>
<dbReference type="EMBL" id="CP062006">
    <property type="protein sequence ID" value="QTC87309.1"/>
    <property type="molecule type" value="Genomic_DNA"/>
</dbReference>
<evidence type="ECO:0000256" key="1">
    <source>
        <dbReference type="ARBA" id="ARBA00022676"/>
    </source>
</evidence>
<evidence type="ECO:0000259" key="3">
    <source>
        <dbReference type="Pfam" id="PF00534"/>
    </source>
</evidence>
<organism evidence="4 5">
    <name type="scientific">Brevundimonas pondensis</name>
    <dbReference type="NCBI Taxonomy" id="2774189"/>
    <lineage>
        <taxon>Bacteria</taxon>
        <taxon>Pseudomonadati</taxon>
        <taxon>Pseudomonadota</taxon>
        <taxon>Alphaproteobacteria</taxon>
        <taxon>Caulobacterales</taxon>
        <taxon>Caulobacteraceae</taxon>
        <taxon>Brevundimonas</taxon>
    </lineage>
</organism>
<gene>
    <name evidence="4" type="ORF">IFE19_14615</name>
</gene>
<proteinExistence type="predicted"/>
<dbReference type="Gene3D" id="3.40.50.2000">
    <property type="entry name" value="Glycogen Phosphorylase B"/>
    <property type="match status" value="1"/>
</dbReference>
<reference evidence="4 5" key="1">
    <citation type="submission" date="2020-09" db="EMBL/GenBank/DDBJ databases">
        <title>Brevundimonas sp. LVF1 isolated from an oligotrophic pond in Goettingen, Germany.</title>
        <authorList>
            <person name="Friedrich I."/>
            <person name="Klassen A."/>
            <person name="Neubauer H."/>
            <person name="Schneider D."/>
            <person name="Hertel R."/>
            <person name="Daniel R."/>
        </authorList>
    </citation>
    <scope>NUCLEOTIDE SEQUENCE [LARGE SCALE GENOMIC DNA]</scope>
    <source>
        <strain evidence="4 5">LVF1</strain>
    </source>
</reference>
<name>A0ABX7SI11_9CAUL</name>